<dbReference type="Proteomes" id="UP001310890">
    <property type="component" value="Unassembled WGS sequence"/>
</dbReference>
<keyword evidence="3" id="KW-0862">Zinc</keyword>
<feature type="compositionally biased region" description="Polar residues" evidence="8">
    <location>
        <begin position="715"/>
        <end position="729"/>
    </location>
</feature>
<evidence type="ECO:0000256" key="7">
    <source>
        <dbReference type="ARBA" id="ARBA00023242"/>
    </source>
</evidence>
<dbReference type="CDD" id="cd00067">
    <property type="entry name" value="GAL4"/>
    <property type="match status" value="1"/>
</dbReference>
<dbReference type="Gene3D" id="4.10.240.10">
    <property type="entry name" value="Zn(2)-C6 fungal-type DNA-binding domain"/>
    <property type="match status" value="1"/>
</dbReference>
<sequence length="1205" mass="132888">MAVDDFDAATLMPLETPPLKVSRPVAACSRCRNAKIKCDGKLPACSSCEKTGRAAECINTNDEFARGKERSYVSTLETKIDRLQAKLQEAHARKPSVVSIPDDETAAPSRRPSYSVQEPHTPITTKAQRRKENSAIDDLVGDFAFLSVNATARDFYGFTNNMSYARLVMSACTKDPLPQGTTKALPARHVAAHLIRHYHHNVFTLLPVFDEATFYTSVDMVYTRNSADAEPLDFWMVHMILAIGNASMSEQRGDQHYLEGIGHVCAALEHAEDVLQPGAISSVQALVLLTQYAMLDPHHLDSWSLIGAASRAMVDLGLHQDPPKGAPMFKSKLELRRRVFYCVFALDRSTSLVQTRAFSFGDDSTKVKIPFAKLPPGQQALTSINGQSATWLQSNEHALDLILLRQLQSIWYTDLFQSGRERWQEPYPYIWNACDTLRRWFDNLSPSISRDMHAFFELDLLYSYVYVLSPSPRVPNIDAFAAKLIFEYCIQYAALMLRLICDPSYTAPMTFYDAMRVYMTGRQFLDVLNHGTEPLLSGHMPPHPPVRPSTAAPPQVPRVVPPPGDNMAHFNTVRSVNCIKQVTECLTKFGMRWGYMSWSQRYQAETVGMLELLNQRMREMQSPDPSRRPSMWPPHASSSGSIHSASGSMGGSVQYSTPPNLPIGPAAYTQRQGSITAYSMSNYGDHMQMAPTNPPTHPYSSSPFHHQPVQHYDHQQPTQPVQTFNFDEPSTNDRRHNSHAAPSMQFAGWSGYGGPSAPDTLDEENATGRPRLQDIAPFAGPSDEYTSPSDDQKPGTSIYDAIQMVKRKLENKHRKVSFEKSAVAEHEQQLSRQHINDNGADRSSRGSIVNSLRSIKGHLVLDNASHRGKWKRRDDGGKSSAGAPRQSIQLDQSSAAPVSDADMNTLQTGLSLGGIGILPNTDQAIQAKSLQSTESAQLRVDYLYPPSSTVSLAGRSIPKWKPNSMHPSAKVPAYARRKISMSDIALEFQTTFERKAVLGIALTRSESPQLPAEPRQLRERSHEPEGNARGKQPAYLLERETQPGVAYPPSQGGSSRMPIDLTLPAPASSDPSSTLPAPSIPAPDLTKFIYIPGTGFSCRVCNMLVPDLNLHSSSDRICFVAEKSSAGEVCWKQATAGLGGDGRAQRARSSAGRRRAGSGRGNRGRRRGSRRTAEGVLHDDLSEGEGTGAGNGSGTVWRDFARDAE</sequence>
<name>A0AAN7YNG3_9PEZI</name>
<feature type="domain" description="Zn(2)-C6 fungal-type" evidence="9">
    <location>
        <begin position="27"/>
        <end position="59"/>
    </location>
</feature>
<dbReference type="InterPro" id="IPR052202">
    <property type="entry name" value="Yeast_MetPath_Reg"/>
</dbReference>
<feature type="compositionally biased region" description="Basic and acidic residues" evidence="8">
    <location>
        <begin position="819"/>
        <end position="829"/>
    </location>
</feature>
<feature type="compositionally biased region" description="Basic and acidic residues" evidence="8">
    <location>
        <begin position="618"/>
        <end position="627"/>
    </location>
</feature>
<evidence type="ECO:0000256" key="3">
    <source>
        <dbReference type="ARBA" id="ARBA00022833"/>
    </source>
</evidence>
<organism evidence="10 11">
    <name type="scientific">Meristemomyces frigidus</name>
    <dbReference type="NCBI Taxonomy" id="1508187"/>
    <lineage>
        <taxon>Eukaryota</taxon>
        <taxon>Fungi</taxon>
        <taxon>Dikarya</taxon>
        <taxon>Ascomycota</taxon>
        <taxon>Pezizomycotina</taxon>
        <taxon>Dothideomycetes</taxon>
        <taxon>Dothideomycetidae</taxon>
        <taxon>Mycosphaerellales</taxon>
        <taxon>Teratosphaeriaceae</taxon>
        <taxon>Meristemomyces</taxon>
    </lineage>
</organism>
<evidence type="ECO:0000256" key="1">
    <source>
        <dbReference type="ARBA" id="ARBA00004123"/>
    </source>
</evidence>
<keyword evidence="7" id="KW-0539">Nucleus</keyword>
<proteinExistence type="predicted"/>
<dbReference type="PROSITE" id="PS50048">
    <property type="entry name" value="ZN2_CY6_FUNGAL_2"/>
    <property type="match status" value="1"/>
</dbReference>
<dbReference type="SMART" id="SM00906">
    <property type="entry name" value="Fungal_trans"/>
    <property type="match status" value="1"/>
</dbReference>
<evidence type="ECO:0000313" key="11">
    <source>
        <dbReference type="Proteomes" id="UP001310890"/>
    </source>
</evidence>
<feature type="region of interest" description="Disordered" evidence="8">
    <location>
        <begin position="1138"/>
        <end position="1205"/>
    </location>
</feature>
<feature type="compositionally biased region" description="Polar residues" evidence="8">
    <location>
        <begin position="886"/>
        <end position="898"/>
    </location>
</feature>
<feature type="compositionally biased region" description="Basic residues" evidence="8">
    <location>
        <begin position="1151"/>
        <end position="1170"/>
    </location>
</feature>
<dbReference type="SMART" id="SM00066">
    <property type="entry name" value="GAL4"/>
    <property type="match status" value="1"/>
</dbReference>
<comment type="subcellular location">
    <subcellularLocation>
        <location evidence="1">Nucleus</location>
    </subcellularLocation>
</comment>
<feature type="compositionally biased region" description="Low complexity" evidence="8">
    <location>
        <begin position="637"/>
        <end position="647"/>
    </location>
</feature>
<dbReference type="InterPro" id="IPR001138">
    <property type="entry name" value="Zn2Cys6_DnaBD"/>
</dbReference>
<dbReference type="Pfam" id="PF00172">
    <property type="entry name" value="Zn_clus"/>
    <property type="match status" value="1"/>
</dbReference>
<dbReference type="GO" id="GO:0000981">
    <property type="term" value="F:DNA-binding transcription factor activity, RNA polymerase II-specific"/>
    <property type="evidence" value="ECO:0007669"/>
    <property type="project" value="InterPro"/>
</dbReference>
<evidence type="ECO:0000259" key="9">
    <source>
        <dbReference type="PROSITE" id="PS50048"/>
    </source>
</evidence>
<feature type="compositionally biased region" description="Polar residues" evidence="8">
    <location>
        <begin position="112"/>
        <end position="126"/>
    </location>
</feature>
<dbReference type="GO" id="GO:0008270">
    <property type="term" value="F:zinc ion binding"/>
    <property type="evidence" value="ECO:0007669"/>
    <property type="project" value="InterPro"/>
</dbReference>
<gene>
    <name evidence="10" type="ORF">LTR62_008156</name>
</gene>
<evidence type="ECO:0000256" key="4">
    <source>
        <dbReference type="ARBA" id="ARBA00023015"/>
    </source>
</evidence>
<accession>A0AAN7YNG3</accession>
<dbReference type="EMBL" id="JAVRRL010000082">
    <property type="protein sequence ID" value="KAK5108580.1"/>
    <property type="molecule type" value="Genomic_DNA"/>
</dbReference>
<dbReference type="Pfam" id="PF04082">
    <property type="entry name" value="Fungal_trans"/>
    <property type="match status" value="1"/>
</dbReference>
<comment type="caution">
    <text evidence="10">The sequence shown here is derived from an EMBL/GenBank/DDBJ whole genome shotgun (WGS) entry which is preliminary data.</text>
</comment>
<feature type="region of interest" description="Disordered" evidence="8">
    <location>
        <begin position="1007"/>
        <end position="1081"/>
    </location>
</feature>
<keyword evidence="5" id="KW-0238">DNA-binding</keyword>
<dbReference type="GO" id="GO:0006351">
    <property type="term" value="P:DNA-templated transcription"/>
    <property type="evidence" value="ECO:0007669"/>
    <property type="project" value="InterPro"/>
</dbReference>
<feature type="region of interest" description="Disordered" evidence="8">
    <location>
        <begin position="819"/>
        <end position="846"/>
    </location>
</feature>
<evidence type="ECO:0000256" key="6">
    <source>
        <dbReference type="ARBA" id="ARBA00023163"/>
    </source>
</evidence>
<evidence type="ECO:0000256" key="5">
    <source>
        <dbReference type="ARBA" id="ARBA00023125"/>
    </source>
</evidence>
<keyword evidence="4" id="KW-0805">Transcription regulation</keyword>
<keyword evidence="2" id="KW-0479">Metal-binding</keyword>
<dbReference type="InterPro" id="IPR007219">
    <property type="entry name" value="XnlR_reg_dom"/>
</dbReference>
<dbReference type="PROSITE" id="PS00463">
    <property type="entry name" value="ZN2_CY6_FUNGAL_1"/>
    <property type="match status" value="1"/>
</dbReference>
<feature type="region of interest" description="Disordered" evidence="8">
    <location>
        <begin position="618"/>
        <end position="658"/>
    </location>
</feature>
<feature type="compositionally biased region" description="Basic and acidic residues" evidence="8">
    <location>
        <begin position="1171"/>
        <end position="1181"/>
    </location>
</feature>
<dbReference type="CDD" id="cd12148">
    <property type="entry name" value="fungal_TF_MHR"/>
    <property type="match status" value="1"/>
</dbReference>
<dbReference type="InterPro" id="IPR036864">
    <property type="entry name" value="Zn2-C6_fun-type_DNA-bd_sf"/>
</dbReference>
<feature type="compositionally biased region" description="Basic and acidic residues" evidence="8">
    <location>
        <begin position="1015"/>
        <end position="1028"/>
    </location>
</feature>
<feature type="region of interest" description="Disordered" evidence="8">
    <location>
        <begin position="863"/>
        <end position="898"/>
    </location>
</feature>
<dbReference type="PANTHER" id="PTHR47782:SF2">
    <property type="entry name" value="TRANSCRIPTION FACTOR, PUTATIVE (AFU_ORTHOLOGUE AFUA_4G12570)-RELATED"/>
    <property type="match status" value="1"/>
</dbReference>
<evidence type="ECO:0000256" key="2">
    <source>
        <dbReference type="ARBA" id="ARBA00022723"/>
    </source>
</evidence>
<protein>
    <recommendedName>
        <fullName evidence="9">Zn(2)-C6 fungal-type domain-containing protein</fullName>
    </recommendedName>
</protein>
<dbReference type="GO" id="GO:0045944">
    <property type="term" value="P:positive regulation of transcription by RNA polymerase II"/>
    <property type="evidence" value="ECO:0007669"/>
    <property type="project" value="TreeGrafter"/>
</dbReference>
<feature type="region of interest" description="Disordered" evidence="8">
    <location>
        <begin position="92"/>
        <end position="130"/>
    </location>
</feature>
<evidence type="ECO:0000256" key="8">
    <source>
        <dbReference type="SAM" id="MobiDB-lite"/>
    </source>
</evidence>
<feature type="region of interest" description="Disordered" evidence="8">
    <location>
        <begin position="686"/>
        <end position="796"/>
    </location>
</feature>
<dbReference type="SUPFAM" id="SSF57701">
    <property type="entry name" value="Zn2/Cys6 DNA-binding domain"/>
    <property type="match status" value="1"/>
</dbReference>
<dbReference type="GO" id="GO:0005634">
    <property type="term" value="C:nucleus"/>
    <property type="evidence" value="ECO:0007669"/>
    <property type="project" value="UniProtKB-SubCell"/>
</dbReference>
<dbReference type="PANTHER" id="PTHR47782">
    <property type="entry name" value="ZN(II)2CYS6 TRANSCRIPTION FACTOR (EUROFUNG)-RELATED"/>
    <property type="match status" value="1"/>
</dbReference>
<evidence type="ECO:0000313" key="10">
    <source>
        <dbReference type="EMBL" id="KAK5108580.1"/>
    </source>
</evidence>
<dbReference type="AlphaFoldDB" id="A0AAN7YNG3"/>
<reference evidence="10" key="1">
    <citation type="submission" date="2023-08" db="EMBL/GenBank/DDBJ databases">
        <title>Black Yeasts Isolated from many extreme environments.</title>
        <authorList>
            <person name="Coleine C."/>
            <person name="Stajich J.E."/>
            <person name="Selbmann L."/>
        </authorList>
    </citation>
    <scope>NUCLEOTIDE SEQUENCE</scope>
    <source>
        <strain evidence="10">CCFEE 5401</strain>
    </source>
</reference>
<keyword evidence="6" id="KW-0804">Transcription</keyword>
<dbReference type="GO" id="GO:0043565">
    <property type="term" value="F:sequence-specific DNA binding"/>
    <property type="evidence" value="ECO:0007669"/>
    <property type="project" value="TreeGrafter"/>
</dbReference>